<dbReference type="AlphaFoldDB" id="A0A0R3DTH8"/>
<evidence type="ECO:0000259" key="1">
    <source>
        <dbReference type="Pfam" id="PF01370"/>
    </source>
</evidence>
<evidence type="ECO:0000313" key="2">
    <source>
        <dbReference type="EMBL" id="KRQ12977.1"/>
    </source>
</evidence>
<reference evidence="2 3" key="1">
    <citation type="submission" date="2015-09" db="EMBL/GenBank/DDBJ databases">
        <title>Draft Genome Sequence of Bradyrhizobium manausense Strain BR 3351T, a Novel Symbiotic Nitrogen-Fixing Alphaproteobacterium Isolated from Brazilian Amazon Rain Forest.</title>
        <authorList>
            <person name="De Araujo J.L."/>
            <person name="Zilli J.E."/>
        </authorList>
    </citation>
    <scope>NUCLEOTIDE SEQUENCE [LARGE SCALE GENOMIC DNA]</scope>
    <source>
        <strain evidence="2 3">BR3351</strain>
    </source>
</reference>
<dbReference type="Pfam" id="PF01370">
    <property type="entry name" value="Epimerase"/>
    <property type="match status" value="1"/>
</dbReference>
<dbReference type="InterPro" id="IPR036291">
    <property type="entry name" value="NAD(P)-bd_dom_sf"/>
</dbReference>
<feature type="domain" description="NAD-dependent epimerase/dehydratase" evidence="1">
    <location>
        <begin position="8"/>
        <end position="227"/>
    </location>
</feature>
<dbReference type="STRING" id="989370.AOQ71_15510"/>
<sequence length="327" mass="36727">MSHPTQAIVFGGAGFIGTHLMTRMLASGRYDRIVSVDIAKPRAHVEGIEYIHHDVREPIDPKLGGGVPADIFNLAAIHVTPGHPDGDYYYTNVLGAVHVCRFARDTGSRNVIFTSSISVYGPTETPLTEDATPVPVSAYGRSKLSAEAIHRLWQSEDPDRRLTIVRPAVIYGRYERGNFTRLSRLLERRAFIYPGRTDTIKSCGYVKDLVSSMLFMASRNDSLSIYNFCYEHRYTISEICSAFSEAAEYPKPTITIPVWLMNLAVLPFEVLQAVGIKTGINRDRIKKLWFSTNILPKHLIASGFKFDYDLASSLVDWNRESSIKDFD</sequence>
<dbReference type="Gene3D" id="3.40.50.720">
    <property type="entry name" value="NAD(P)-binding Rossmann-like Domain"/>
    <property type="match status" value="1"/>
</dbReference>
<dbReference type="SUPFAM" id="SSF51735">
    <property type="entry name" value="NAD(P)-binding Rossmann-fold domains"/>
    <property type="match status" value="1"/>
</dbReference>
<dbReference type="Proteomes" id="UP000051936">
    <property type="component" value="Unassembled WGS sequence"/>
</dbReference>
<evidence type="ECO:0000313" key="3">
    <source>
        <dbReference type="Proteomes" id="UP000051936"/>
    </source>
</evidence>
<dbReference type="InterPro" id="IPR050177">
    <property type="entry name" value="Lipid_A_modif_metabolic_enz"/>
</dbReference>
<name>A0A0R3DTH8_9BRAD</name>
<dbReference type="OrthoDB" id="9814124at2"/>
<keyword evidence="3" id="KW-1185">Reference proteome</keyword>
<dbReference type="EMBL" id="LJYG01000061">
    <property type="protein sequence ID" value="KRQ12977.1"/>
    <property type="molecule type" value="Genomic_DNA"/>
</dbReference>
<gene>
    <name evidence="2" type="ORF">AOQ71_15510</name>
</gene>
<dbReference type="PANTHER" id="PTHR43245">
    <property type="entry name" value="BIFUNCTIONAL POLYMYXIN RESISTANCE PROTEIN ARNA"/>
    <property type="match status" value="1"/>
</dbReference>
<accession>A0A0R3DTH8</accession>
<dbReference type="RefSeq" id="WP_057747537.1">
    <property type="nucleotide sequence ID" value="NZ_LJYG01000061.1"/>
</dbReference>
<dbReference type="InterPro" id="IPR001509">
    <property type="entry name" value="Epimerase_deHydtase"/>
</dbReference>
<proteinExistence type="predicted"/>
<organism evidence="2 3">
    <name type="scientific">Bradyrhizobium manausense</name>
    <dbReference type="NCBI Taxonomy" id="989370"/>
    <lineage>
        <taxon>Bacteria</taxon>
        <taxon>Pseudomonadati</taxon>
        <taxon>Pseudomonadota</taxon>
        <taxon>Alphaproteobacteria</taxon>
        <taxon>Hyphomicrobiales</taxon>
        <taxon>Nitrobacteraceae</taxon>
        <taxon>Bradyrhizobium</taxon>
    </lineage>
</organism>
<comment type="caution">
    <text evidence="2">The sequence shown here is derived from an EMBL/GenBank/DDBJ whole genome shotgun (WGS) entry which is preliminary data.</text>
</comment>
<protein>
    <submittedName>
        <fullName evidence="2">3-beta hydroxysteroid dehydrogenase</fullName>
    </submittedName>
</protein>